<dbReference type="AlphaFoldDB" id="A0A2J0N2S6"/>
<feature type="transmembrane region" description="Helical" evidence="1">
    <location>
        <begin position="6"/>
        <end position="25"/>
    </location>
</feature>
<keyword evidence="1" id="KW-1133">Transmembrane helix</keyword>
<protein>
    <submittedName>
        <fullName evidence="2">Uncharacterized protein</fullName>
    </submittedName>
</protein>
<reference evidence="3" key="1">
    <citation type="submission" date="2017-09" db="EMBL/GenBank/DDBJ databases">
        <title>Depth-based differentiation of microbial function through sediment-hosted aquifers and enrichment of novel symbionts in the deep terrestrial subsurface.</title>
        <authorList>
            <person name="Probst A.J."/>
            <person name="Ladd B."/>
            <person name="Jarett J.K."/>
            <person name="Geller-Mcgrath D.E."/>
            <person name="Sieber C.M.K."/>
            <person name="Emerson J.B."/>
            <person name="Anantharaman K."/>
            <person name="Thomas B.C."/>
            <person name="Malmstrom R."/>
            <person name="Stieglmeier M."/>
            <person name="Klingl A."/>
            <person name="Woyke T."/>
            <person name="Ryan C.M."/>
            <person name="Banfield J.F."/>
        </authorList>
    </citation>
    <scope>NUCLEOTIDE SEQUENCE [LARGE SCALE GENOMIC DNA]</scope>
</reference>
<proteinExistence type="predicted"/>
<evidence type="ECO:0000313" key="3">
    <source>
        <dbReference type="Proteomes" id="UP000231300"/>
    </source>
</evidence>
<evidence type="ECO:0000256" key="1">
    <source>
        <dbReference type="SAM" id="Phobius"/>
    </source>
</evidence>
<name>A0A2J0N2S6_9BACT</name>
<keyword evidence="1" id="KW-0472">Membrane</keyword>
<keyword evidence="1" id="KW-0812">Transmembrane</keyword>
<gene>
    <name evidence="2" type="ORF">CO033_02845</name>
</gene>
<dbReference type="Proteomes" id="UP000231300">
    <property type="component" value="Unassembled WGS sequence"/>
</dbReference>
<comment type="caution">
    <text evidence="2">The sequence shown here is derived from an EMBL/GenBank/DDBJ whole genome shotgun (WGS) entry which is preliminary data.</text>
</comment>
<sequence>MEIIGLTLNTLGTILIAYTVLRVHARVSKDHKIDTKVISEMQKERMLGILGIILIIIGYIIQLSLLKN</sequence>
<accession>A0A2J0N2S6</accession>
<evidence type="ECO:0000313" key="2">
    <source>
        <dbReference type="EMBL" id="PJC49183.1"/>
    </source>
</evidence>
<organism evidence="2 3">
    <name type="scientific">Candidatus Nomurabacteria bacterium CG_4_9_14_0_2_um_filter_32_10</name>
    <dbReference type="NCBI Taxonomy" id="1974729"/>
    <lineage>
        <taxon>Bacteria</taxon>
        <taxon>Candidatus Nomuraibacteriota</taxon>
    </lineage>
</organism>
<dbReference type="EMBL" id="PFRK01000047">
    <property type="protein sequence ID" value="PJC49183.1"/>
    <property type="molecule type" value="Genomic_DNA"/>
</dbReference>
<feature type="transmembrane region" description="Helical" evidence="1">
    <location>
        <begin position="46"/>
        <end position="65"/>
    </location>
</feature>